<feature type="coiled-coil region" evidence="1">
    <location>
        <begin position="55"/>
        <end position="82"/>
    </location>
</feature>
<evidence type="ECO:0000313" key="4">
    <source>
        <dbReference type="Proteomes" id="UP000823775"/>
    </source>
</evidence>
<name>A0ABS8TK65_DATST</name>
<reference evidence="3 4" key="1">
    <citation type="journal article" date="2021" name="BMC Genomics">
        <title>Datura genome reveals duplications of psychoactive alkaloid biosynthetic genes and high mutation rate following tissue culture.</title>
        <authorList>
            <person name="Rajewski A."/>
            <person name="Carter-House D."/>
            <person name="Stajich J."/>
            <person name="Litt A."/>
        </authorList>
    </citation>
    <scope>NUCLEOTIDE SEQUENCE [LARGE SCALE GENOMIC DNA]</scope>
    <source>
        <strain evidence="3">AR-01</strain>
    </source>
</reference>
<keyword evidence="1" id="KW-0175">Coiled coil</keyword>
<gene>
    <name evidence="3" type="ORF">HAX54_011663</name>
</gene>
<accession>A0ABS8TK65</accession>
<sequence length="145" mass="16286">METISARTRVPSSCSQNLREGPSQDHGNPKIKVMLEKVLQDQEKLYAFLKSLIEVVSSTVSIQKLEQQMRDLSKEHNLKQKVQLPSYTIVNLKGNEGGPNAHHMAIITHDDKIFKLGIYKNDNVKVDDGTFGDDVVVEQQVGLEN</sequence>
<keyword evidence="4" id="KW-1185">Reference proteome</keyword>
<protein>
    <submittedName>
        <fullName evidence="3">Uncharacterized protein</fullName>
    </submittedName>
</protein>
<evidence type="ECO:0000256" key="2">
    <source>
        <dbReference type="SAM" id="MobiDB-lite"/>
    </source>
</evidence>
<organism evidence="3 4">
    <name type="scientific">Datura stramonium</name>
    <name type="common">Jimsonweed</name>
    <name type="synonym">Common thornapple</name>
    <dbReference type="NCBI Taxonomy" id="4076"/>
    <lineage>
        <taxon>Eukaryota</taxon>
        <taxon>Viridiplantae</taxon>
        <taxon>Streptophyta</taxon>
        <taxon>Embryophyta</taxon>
        <taxon>Tracheophyta</taxon>
        <taxon>Spermatophyta</taxon>
        <taxon>Magnoliopsida</taxon>
        <taxon>eudicotyledons</taxon>
        <taxon>Gunneridae</taxon>
        <taxon>Pentapetalae</taxon>
        <taxon>asterids</taxon>
        <taxon>lamiids</taxon>
        <taxon>Solanales</taxon>
        <taxon>Solanaceae</taxon>
        <taxon>Solanoideae</taxon>
        <taxon>Datureae</taxon>
        <taxon>Datura</taxon>
    </lineage>
</organism>
<proteinExistence type="predicted"/>
<evidence type="ECO:0000313" key="3">
    <source>
        <dbReference type="EMBL" id="MCD7471321.1"/>
    </source>
</evidence>
<dbReference type="Proteomes" id="UP000823775">
    <property type="component" value="Unassembled WGS sequence"/>
</dbReference>
<feature type="region of interest" description="Disordered" evidence="2">
    <location>
        <begin position="1"/>
        <end position="28"/>
    </location>
</feature>
<dbReference type="EMBL" id="JACEIK010001668">
    <property type="protein sequence ID" value="MCD7471321.1"/>
    <property type="molecule type" value="Genomic_DNA"/>
</dbReference>
<comment type="caution">
    <text evidence="3">The sequence shown here is derived from an EMBL/GenBank/DDBJ whole genome shotgun (WGS) entry which is preliminary data.</text>
</comment>
<evidence type="ECO:0000256" key="1">
    <source>
        <dbReference type="SAM" id="Coils"/>
    </source>
</evidence>